<name>C1BKK3_OSMMO</name>
<dbReference type="GO" id="GO:0005737">
    <property type="term" value="C:cytoplasm"/>
    <property type="evidence" value="ECO:0007669"/>
    <property type="project" value="InterPro"/>
</dbReference>
<dbReference type="EMBL" id="BT075132">
    <property type="protein sequence ID" value="ACO09556.1"/>
    <property type="molecule type" value="mRNA"/>
</dbReference>
<sequence length="368" mass="40801">MAETHEVTLIGVCDGAIGDGKRYPLLYLTNKVGGLPDVLPVISWQYPSCVLCNGILAHVVQVYCPLEASLYHRTLHLLACPNPQCSSKSESWKVLRSQCLESEIKPSPELSPSPHSPGTEAPIAATDWCDGADDWGMEDEEESACLSDTTQTQVKTTEANLEPVMRTAELDVSGRLRDLCLGEREAIQLDIPTFSPFYVSVVEETDLVEPADLHHAQNLLKEYERREGVAVAELGTCDGGGDEKYEKTRARHGDAVFSRFMKKISLCPVQILRYCWNGSPLYISEPPSNMAQMVPVCARCGSSRTFELQLMPALVSLLRSKDCRSEMAGEFGTVLVYTCRNSCWTWGSTSPVEELIFIQQDPDQKLFK</sequence>
<evidence type="ECO:0000313" key="2">
    <source>
        <dbReference type="EMBL" id="ACO09556.1"/>
    </source>
</evidence>
<gene>
    <name evidence="2" type="primary">PDCD2</name>
</gene>
<reference evidence="2" key="1">
    <citation type="submission" date="2009-03" db="EMBL/GenBank/DDBJ databases">
        <title>Osmerus mordax full-length cDNAs.</title>
        <authorList>
            <person name="von Schalburg K."/>
            <person name="Leong J."/>
            <person name="Cooper G."/>
            <person name="Davidson W.S."/>
            <person name="Koop B.F."/>
        </authorList>
    </citation>
    <scope>NUCLEOTIDE SEQUENCE</scope>
    <source>
        <tissue evidence="2">Brain</tissue>
    </source>
</reference>
<dbReference type="InterPro" id="IPR007320">
    <property type="entry name" value="PDCD2_C"/>
</dbReference>
<dbReference type="GO" id="GO:0006915">
    <property type="term" value="P:apoptotic process"/>
    <property type="evidence" value="ECO:0007669"/>
    <property type="project" value="TreeGrafter"/>
</dbReference>
<feature type="domain" description="Programmed cell death protein 2 C-terminal" evidence="1">
    <location>
        <begin position="254"/>
        <end position="360"/>
    </location>
</feature>
<proteinExistence type="evidence at transcript level"/>
<evidence type="ECO:0000259" key="1">
    <source>
        <dbReference type="Pfam" id="PF04194"/>
    </source>
</evidence>
<organism evidence="2">
    <name type="scientific">Osmerus mordax</name>
    <name type="common">Rainbow smelt</name>
    <name type="synonym">Atherina mordax</name>
    <dbReference type="NCBI Taxonomy" id="8014"/>
    <lineage>
        <taxon>Eukaryota</taxon>
        <taxon>Metazoa</taxon>
        <taxon>Chordata</taxon>
        <taxon>Craniata</taxon>
        <taxon>Vertebrata</taxon>
        <taxon>Euteleostomi</taxon>
        <taxon>Actinopterygii</taxon>
        <taxon>Neopterygii</taxon>
        <taxon>Teleostei</taxon>
        <taxon>Stomiati</taxon>
        <taxon>Osmeriformes</taxon>
        <taxon>Osmeridae</taxon>
        <taxon>Osmerus</taxon>
    </lineage>
</organism>
<dbReference type="PANTHER" id="PTHR46421">
    <property type="entry name" value="PROGRAMMED CELL DEATH PROTEIN 2-LIKE"/>
    <property type="match status" value="1"/>
</dbReference>
<protein>
    <submittedName>
        <fullName evidence="2">Programmed cell death protein 2</fullName>
    </submittedName>
</protein>
<dbReference type="AlphaFoldDB" id="C1BKK3"/>
<dbReference type="Pfam" id="PF04194">
    <property type="entry name" value="PDCD2_C"/>
    <property type="match status" value="1"/>
</dbReference>
<dbReference type="PANTHER" id="PTHR46421:SF1">
    <property type="entry name" value="PROGRAMMED CELL DEATH PROTEIN 2-LIKE"/>
    <property type="match status" value="1"/>
</dbReference>
<accession>C1BKK3</accession>
<dbReference type="InterPro" id="IPR052815">
    <property type="entry name" value="PDCD2-like_regulator"/>
</dbReference>